<evidence type="ECO:0000259" key="3">
    <source>
        <dbReference type="Pfam" id="PF00472"/>
    </source>
</evidence>
<accession>A0A011PQT2</accession>
<feature type="domain" description="Prokaryotic-type class I peptide chain release factors" evidence="3">
    <location>
        <begin position="6"/>
        <end position="135"/>
    </location>
</feature>
<dbReference type="InterPro" id="IPR000352">
    <property type="entry name" value="Pep_chain_release_fac_I"/>
</dbReference>
<dbReference type="EMBL" id="JEMY01000013">
    <property type="protein sequence ID" value="EXI89786.1"/>
    <property type="molecule type" value="Genomic_DNA"/>
</dbReference>
<dbReference type="GO" id="GO:0004045">
    <property type="term" value="F:peptidyl-tRNA hydrolase activity"/>
    <property type="evidence" value="ECO:0007669"/>
    <property type="project" value="UniProtKB-EC"/>
</dbReference>
<dbReference type="Gene3D" id="3.30.160.20">
    <property type="match status" value="1"/>
</dbReference>
<proteinExistence type="inferred from homology"/>
<dbReference type="STRING" id="1454004.AW11_01276"/>
<dbReference type="GO" id="GO:0072344">
    <property type="term" value="P:rescue of stalled ribosome"/>
    <property type="evidence" value="ECO:0007669"/>
    <property type="project" value="TreeGrafter"/>
</dbReference>
<dbReference type="GO" id="GO:0043022">
    <property type="term" value="F:ribosome binding"/>
    <property type="evidence" value="ECO:0007669"/>
    <property type="project" value="TreeGrafter"/>
</dbReference>
<dbReference type="NCBIfam" id="NF006718">
    <property type="entry name" value="PRK09256.1"/>
    <property type="match status" value="1"/>
</dbReference>
<evidence type="ECO:0000313" key="5">
    <source>
        <dbReference type="Proteomes" id="UP000022141"/>
    </source>
</evidence>
<sequence>MSAPRIELRESEVEFIAIRAQGAGGQNVNKVANAIHLRFDIGASSLPDEIKERLRQLRDQRISADGVVIIKAQAHRSLDRNRLDALTRLRELIARAAFTPTPRRPTRPTRGSQVRRVDSKVKRGAVKLLRGRVDEH</sequence>
<gene>
    <name evidence="4" type="primary">yaeJ</name>
    <name evidence="4" type="ORF">AW11_01276</name>
</gene>
<dbReference type="PATRIC" id="fig|1454004.3.peg.1331"/>
<dbReference type="PANTHER" id="PTHR47814:SF1">
    <property type="entry name" value="PEPTIDYL-TRNA HYDROLASE ARFB"/>
    <property type="match status" value="1"/>
</dbReference>
<organism evidence="4 5">
    <name type="scientific">Accumulibacter regalis</name>
    <dbReference type="NCBI Taxonomy" id="522306"/>
    <lineage>
        <taxon>Bacteria</taxon>
        <taxon>Pseudomonadati</taxon>
        <taxon>Pseudomonadota</taxon>
        <taxon>Betaproteobacteria</taxon>
        <taxon>Candidatus Accumulibacter</taxon>
    </lineage>
</organism>
<dbReference type="EC" id="3.1.1.29" evidence="4"/>
<comment type="caution">
    <text evidence="4">The sequence shown here is derived from an EMBL/GenBank/DDBJ whole genome shotgun (WGS) entry which is preliminary data.</text>
</comment>
<keyword evidence="4" id="KW-0378">Hydrolase</keyword>
<comment type="similarity">
    <text evidence="1">Belongs to the prokaryotic/mitochondrial release factor family.</text>
</comment>
<evidence type="ECO:0000256" key="1">
    <source>
        <dbReference type="ARBA" id="ARBA00010835"/>
    </source>
</evidence>
<dbReference type="PANTHER" id="PTHR47814">
    <property type="entry name" value="PEPTIDYL-TRNA HYDROLASE ARFB"/>
    <property type="match status" value="1"/>
</dbReference>
<name>A0A011PQT2_ACCRE</name>
<reference evidence="4" key="1">
    <citation type="submission" date="2014-02" db="EMBL/GenBank/DDBJ databases">
        <title>Expanding our view of genomic diversity in Candidatus Accumulibacter clades.</title>
        <authorList>
            <person name="Skennerton C.T."/>
            <person name="Barr J.J."/>
            <person name="Slater F.R."/>
            <person name="Bond P.L."/>
            <person name="Tyson G.W."/>
        </authorList>
    </citation>
    <scope>NUCLEOTIDE SEQUENCE [LARGE SCALE GENOMIC DNA]</scope>
</reference>
<keyword evidence="5" id="KW-1185">Reference proteome</keyword>
<dbReference type="eggNOG" id="COG1186">
    <property type="taxonomic scope" value="Bacteria"/>
</dbReference>
<dbReference type="AlphaFoldDB" id="A0A011PQT2"/>
<protein>
    <submittedName>
        <fullName evidence="4">Peptidyl-tRNA hydrolase YaeJ</fullName>
        <ecNumber evidence="4">3.1.1.29</ecNumber>
    </submittedName>
</protein>
<evidence type="ECO:0000313" key="4">
    <source>
        <dbReference type="EMBL" id="EXI89786.1"/>
    </source>
</evidence>
<feature type="region of interest" description="Disordered" evidence="2">
    <location>
        <begin position="98"/>
        <end position="117"/>
    </location>
</feature>
<dbReference type="InterPro" id="IPR045853">
    <property type="entry name" value="Pep_chain_release_fac_I_sf"/>
</dbReference>
<dbReference type="Proteomes" id="UP000022141">
    <property type="component" value="Unassembled WGS sequence"/>
</dbReference>
<dbReference type="Pfam" id="PF00472">
    <property type="entry name" value="RF-1"/>
    <property type="match status" value="1"/>
</dbReference>
<dbReference type="GO" id="GO:0003747">
    <property type="term" value="F:translation release factor activity"/>
    <property type="evidence" value="ECO:0007669"/>
    <property type="project" value="InterPro"/>
</dbReference>
<dbReference type="SUPFAM" id="SSF75620">
    <property type="entry name" value="Release factor"/>
    <property type="match status" value="1"/>
</dbReference>
<evidence type="ECO:0000256" key="2">
    <source>
        <dbReference type="SAM" id="MobiDB-lite"/>
    </source>
</evidence>